<dbReference type="InterPro" id="IPR019986">
    <property type="entry name" value="YloV-like"/>
</dbReference>
<reference evidence="2 3" key="2">
    <citation type="journal article" date="2014" name="Genome Announc.">
        <title>Complete Genome Sequence of Coprothermobacter proteolyticus DSM 5265.</title>
        <authorList>
            <person name="Alexiev A."/>
            <person name="Coil D.A."/>
            <person name="Badger J.H."/>
            <person name="Enticknap J."/>
            <person name="Ward N."/>
            <person name="Robb F.T."/>
            <person name="Eisen J.A."/>
        </authorList>
    </citation>
    <scope>NUCLEOTIDE SEQUENCE [LARGE SCALE GENOMIC DNA]</scope>
    <source>
        <strain evidence="3">ATCC 35245 / DSM 5265 / OCM 4 / BT</strain>
    </source>
</reference>
<feature type="domain" description="DhaL" evidence="1">
    <location>
        <begin position="8"/>
        <end position="200"/>
    </location>
</feature>
<dbReference type="HOGENOM" id="CLU_017496_1_0_9"/>
<evidence type="ECO:0000313" key="3">
    <source>
        <dbReference type="Proteomes" id="UP000001732"/>
    </source>
</evidence>
<sequence length="525" mass="58698">MKDHLTVREFISAFDSGYSLVKQLQDDINALNVYPVPDGDTGINMSLTLESVVNEIRKMEEADFSEVGHALIKASLSGARGNSGVILSQILKGFGRVLQSTDGRRLTLSNFLLAIVEGKKTSYHAVIKPVEGTILTVIRKISERIETKTYQSFEEALHDVVEVGWQTVLETPEMLDVLKKADVVDAGGYGLYVFFEGFRAAVAGETPKPHRVTQRVSETFISESGYGEYKFCTEAYFKSDNMDFEYAKNFLSSQGDSIVLGQEGGLWHFHVHTNEPFLVLQEMGKFGELIQVKIDNMAAQVEGRFQVEEKPFAVVAVAPSPKWAELFRSIKVDFVVMGGQTMNPSVGQILDGVKHVHSNKVYILPNNPNIILSAEQVRELTDKEVVVIPTKNPAQAAVGLSLYFGVEDPLDVFFKQILDHTNFIELTRATKDSHVDGLDVKAGDWLVLWDDQLKAACSRWDCVLETLQELTKNSGYTIASIFKGLDAKEQETQTMKELFASLGMEVEEYDMDQPFYPYWVLVEKS</sequence>
<dbReference type="PROSITE" id="PS51480">
    <property type="entry name" value="DHAL"/>
    <property type="match status" value="1"/>
</dbReference>
<accession>B5Y797</accession>
<dbReference type="NCBIfam" id="TIGR03599">
    <property type="entry name" value="YloV"/>
    <property type="match status" value="1"/>
</dbReference>
<dbReference type="PANTHER" id="PTHR33434">
    <property type="entry name" value="DEGV DOMAIN-CONTAINING PROTEIN DR_1986-RELATED"/>
    <property type="match status" value="1"/>
</dbReference>
<protein>
    <submittedName>
        <fullName evidence="2">DAK2 domain protein</fullName>
    </submittedName>
</protein>
<dbReference type="SMART" id="SM01120">
    <property type="entry name" value="Dak2"/>
    <property type="match status" value="1"/>
</dbReference>
<dbReference type="GO" id="GO:0006071">
    <property type="term" value="P:glycerol metabolic process"/>
    <property type="evidence" value="ECO:0007669"/>
    <property type="project" value="InterPro"/>
</dbReference>
<dbReference type="EMBL" id="CP001145">
    <property type="protein sequence ID" value="ACI17217.1"/>
    <property type="molecule type" value="Genomic_DNA"/>
</dbReference>
<dbReference type="eggNOG" id="COG1461">
    <property type="taxonomic scope" value="Bacteria"/>
</dbReference>
<dbReference type="InterPro" id="IPR050270">
    <property type="entry name" value="DegV_domain_contain"/>
</dbReference>
<evidence type="ECO:0000259" key="1">
    <source>
        <dbReference type="PROSITE" id="PS51480"/>
    </source>
</evidence>
<dbReference type="Gene3D" id="1.25.40.340">
    <property type="match status" value="1"/>
</dbReference>
<evidence type="ECO:0000313" key="2">
    <source>
        <dbReference type="EMBL" id="ACI17217.1"/>
    </source>
</evidence>
<keyword evidence="3" id="KW-1185">Reference proteome</keyword>
<dbReference type="Proteomes" id="UP000001732">
    <property type="component" value="Chromosome"/>
</dbReference>
<dbReference type="SUPFAM" id="SSF101473">
    <property type="entry name" value="DhaL-like"/>
    <property type="match status" value="1"/>
</dbReference>
<dbReference type="RefSeq" id="WP_012543869.1">
    <property type="nucleotide sequence ID" value="NC_011295.1"/>
</dbReference>
<dbReference type="InterPro" id="IPR048394">
    <property type="entry name" value="FakA-like_M"/>
</dbReference>
<dbReference type="GO" id="GO:0004371">
    <property type="term" value="F:glycerone kinase activity"/>
    <property type="evidence" value="ECO:0007669"/>
    <property type="project" value="InterPro"/>
</dbReference>
<dbReference type="KEGG" id="cpo:COPRO5265_0277"/>
<dbReference type="PANTHER" id="PTHR33434:SF4">
    <property type="entry name" value="PHOSPHATASE PROTEIN"/>
    <property type="match status" value="1"/>
</dbReference>
<organism evidence="2 3">
    <name type="scientific">Coprothermobacter proteolyticus (strain ATCC 35245 / DSM 5265 / OCM 4 / BT)</name>
    <dbReference type="NCBI Taxonomy" id="309798"/>
    <lineage>
        <taxon>Bacteria</taxon>
        <taxon>Pseudomonadati</taxon>
        <taxon>Coprothermobacterota</taxon>
        <taxon>Coprothermobacteria</taxon>
        <taxon>Coprothermobacterales</taxon>
        <taxon>Coprothermobacteraceae</taxon>
        <taxon>Coprothermobacter</taxon>
    </lineage>
</organism>
<dbReference type="InterPro" id="IPR033470">
    <property type="entry name" value="FakA-like_C"/>
</dbReference>
<dbReference type="Pfam" id="PF13684">
    <property type="entry name" value="FakA-like_C"/>
    <property type="match status" value="1"/>
</dbReference>
<dbReference type="Pfam" id="PF21645">
    <property type="entry name" value="FakA-like_M"/>
    <property type="match status" value="1"/>
</dbReference>
<dbReference type="AlphaFoldDB" id="B5Y797"/>
<name>B5Y797_COPPD</name>
<proteinExistence type="predicted"/>
<gene>
    <name evidence="2" type="ordered locus">COPRO5265_0277</name>
</gene>
<dbReference type="InterPro" id="IPR004007">
    <property type="entry name" value="DhaL_dom"/>
</dbReference>
<dbReference type="STRING" id="309798.COPRO5265_0277"/>
<reference evidence="3" key="1">
    <citation type="submission" date="2008-08" db="EMBL/GenBank/DDBJ databases">
        <title>The complete genome sequence of Coprothermobacter proteolyticus strain ATCC 5245 / DSM 5265 / BT.</title>
        <authorList>
            <person name="Dodson R.J."/>
            <person name="Durkin A.S."/>
            <person name="Wu M."/>
            <person name="Eisen J."/>
            <person name="Sutton G."/>
        </authorList>
    </citation>
    <scope>NUCLEOTIDE SEQUENCE [LARGE SCALE GENOMIC DNA]</scope>
    <source>
        <strain evidence="3">ATCC 35245 / DSM 5265 / OCM 4 / BT</strain>
    </source>
</reference>
<dbReference type="InterPro" id="IPR036117">
    <property type="entry name" value="DhaL_dom_sf"/>
</dbReference>
<dbReference type="SMART" id="SM01121">
    <property type="entry name" value="Dak1_2"/>
    <property type="match status" value="1"/>
</dbReference>
<dbReference type="Pfam" id="PF02734">
    <property type="entry name" value="Dak2"/>
    <property type="match status" value="1"/>
</dbReference>
<dbReference type="OrthoDB" id="9760324at2"/>